<dbReference type="KEGG" id="loa:LOAG_11542"/>
<dbReference type="InParanoid" id="A0A1S0TND5"/>
<organism evidence="1">
    <name type="scientific">Loa loa</name>
    <name type="common">Eye worm</name>
    <name type="synonym">Filaria loa</name>
    <dbReference type="NCBI Taxonomy" id="7209"/>
    <lineage>
        <taxon>Eukaryota</taxon>
        <taxon>Metazoa</taxon>
        <taxon>Ecdysozoa</taxon>
        <taxon>Nematoda</taxon>
        <taxon>Chromadorea</taxon>
        <taxon>Rhabditida</taxon>
        <taxon>Spirurina</taxon>
        <taxon>Spiruromorpha</taxon>
        <taxon>Filarioidea</taxon>
        <taxon>Onchocercidae</taxon>
        <taxon>Loa</taxon>
    </lineage>
</organism>
<dbReference type="CTD" id="9948999"/>
<dbReference type="EMBL" id="JH713033">
    <property type="protein sequence ID" value="EFO16961.1"/>
    <property type="molecule type" value="Genomic_DNA"/>
</dbReference>
<reference evidence="1" key="1">
    <citation type="submission" date="2012-04" db="EMBL/GenBank/DDBJ databases">
        <title>The Genome Sequence of Loa loa.</title>
        <authorList>
            <consortium name="The Broad Institute Genome Sequencing Platform"/>
            <consortium name="Broad Institute Genome Sequencing Center for Infectious Disease"/>
            <person name="Nutman T.B."/>
            <person name="Fink D.L."/>
            <person name="Russ C."/>
            <person name="Young S."/>
            <person name="Zeng Q."/>
            <person name="Gargeya S."/>
            <person name="Alvarado L."/>
            <person name="Berlin A."/>
            <person name="Chapman S.B."/>
            <person name="Chen Z."/>
            <person name="Freedman E."/>
            <person name="Gellesch M."/>
            <person name="Goldberg J."/>
            <person name="Griggs A."/>
            <person name="Gujja S."/>
            <person name="Heilman E.R."/>
            <person name="Heiman D."/>
            <person name="Howarth C."/>
            <person name="Mehta T."/>
            <person name="Neiman D."/>
            <person name="Pearson M."/>
            <person name="Roberts A."/>
            <person name="Saif S."/>
            <person name="Shea T."/>
            <person name="Shenoy N."/>
            <person name="Sisk P."/>
            <person name="Stolte C."/>
            <person name="Sykes S."/>
            <person name="White J."/>
            <person name="Yandava C."/>
            <person name="Haas B."/>
            <person name="Henn M.R."/>
            <person name="Nusbaum C."/>
            <person name="Birren B."/>
        </authorList>
    </citation>
    <scope>NUCLEOTIDE SEQUENCE [LARGE SCALE GENOMIC DNA]</scope>
</reference>
<dbReference type="AlphaFoldDB" id="A0A1S0TND5"/>
<dbReference type="GeneID" id="9948999"/>
<protein>
    <submittedName>
        <fullName evidence="1">Uncharacterized protein</fullName>
    </submittedName>
</protein>
<evidence type="ECO:0000313" key="1">
    <source>
        <dbReference type="EMBL" id="EFO16961.1"/>
    </source>
</evidence>
<accession>A0A1S0TND5</accession>
<sequence>MGKKGKRTNRKGKQRKQHAKHYRAALDYLFENETSSDEEISACSARAINCFACLNPKQSSSTFIFSC</sequence>
<proteinExistence type="predicted"/>
<dbReference type="RefSeq" id="XP_003147108.1">
    <property type="nucleotide sequence ID" value="XM_003147060.1"/>
</dbReference>
<name>A0A1S0TND5_LOALO</name>
<gene>
    <name evidence="1" type="ORF">LOAG_11542</name>
</gene>